<proteinExistence type="predicted"/>
<comment type="caution">
    <text evidence="1">The sequence shown here is derived from an EMBL/GenBank/DDBJ whole genome shotgun (WGS) entry which is preliminary data.</text>
</comment>
<evidence type="ECO:0000313" key="1">
    <source>
        <dbReference type="EMBL" id="KAJ7992458.1"/>
    </source>
</evidence>
<accession>A0ACC2FM76</accession>
<organism evidence="1 2">
    <name type="scientific">Dallia pectoralis</name>
    <name type="common">Alaska blackfish</name>
    <dbReference type="NCBI Taxonomy" id="75939"/>
    <lineage>
        <taxon>Eukaryota</taxon>
        <taxon>Metazoa</taxon>
        <taxon>Chordata</taxon>
        <taxon>Craniata</taxon>
        <taxon>Vertebrata</taxon>
        <taxon>Euteleostomi</taxon>
        <taxon>Actinopterygii</taxon>
        <taxon>Neopterygii</taxon>
        <taxon>Teleostei</taxon>
        <taxon>Protacanthopterygii</taxon>
        <taxon>Esociformes</taxon>
        <taxon>Umbridae</taxon>
        <taxon>Dallia</taxon>
    </lineage>
</organism>
<dbReference type="EMBL" id="CM055752">
    <property type="protein sequence ID" value="KAJ7992458.1"/>
    <property type="molecule type" value="Genomic_DNA"/>
</dbReference>
<evidence type="ECO:0000313" key="2">
    <source>
        <dbReference type="Proteomes" id="UP001157502"/>
    </source>
</evidence>
<name>A0ACC2FM76_DALPE</name>
<sequence>MMDYSFGMQSCKSASPLSEERLRSGGPGPGPALMISASGSNPLRCCGGGALILPAIRLMNDPGREALADPALIMPREPHLGGARAGDALGGGGAFRRLRDGRLAGTQGPSRRRSPTGGFLFPRRRRLTAGGDCCVPRGFLRDMTPGFLVPPFRGGDDALDTIPGRNLEERANIESSIAGASQR</sequence>
<dbReference type="Proteomes" id="UP001157502">
    <property type="component" value="Chromosome 25"/>
</dbReference>
<protein>
    <submittedName>
        <fullName evidence="1">Uncharacterized protein</fullName>
    </submittedName>
</protein>
<reference evidence="1" key="1">
    <citation type="submission" date="2021-05" db="EMBL/GenBank/DDBJ databases">
        <authorList>
            <person name="Pan Q."/>
            <person name="Jouanno E."/>
            <person name="Zahm M."/>
            <person name="Klopp C."/>
            <person name="Cabau C."/>
            <person name="Louis A."/>
            <person name="Berthelot C."/>
            <person name="Parey E."/>
            <person name="Roest Crollius H."/>
            <person name="Montfort J."/>
            <person name="Robinson-Rechavi M."/>
            <person name="Bouchez O."/>
            <person name="Lampietro C."/>
            <person name="Lopez Roques C."/>
            <person name="Donnadieu C."/>
            <person name="Postlethwait J."/>
            <person name="Bobe J."/>
            <person name="Dillon D."/>
            <person name="Chandos A."/>
            <person name="von Hippel F."/>
            <person name="Guiguen Y."/>
        </authorList>
    </citation>
    <scope>NUCLEOTIDE SEQUENCE</scope>
    <source>
        <strain evidence="1">YG-Jan2019</strain>
    </source>
</reference>
<gene>
    <name evidence="1" type="ORF">DPEC_G00278760</name>
</gene>
<keyword evidence="2" id="KW-1185">Reference proteome</keyword>